<keyword evidence="5" id="KW-0573">Peptidoglycan synthesis</keyword>
<evidence type="ECO:0000256" key="3">
    <source>
        <dbReference type="ARBA" id="ARBA00022692"/>
    </source>
</evidence>
<evidence type="ECO:0000313" key="10">
    <source>
        <dbReference type="Proteomes" id="UP000294558"/>
    </source>
</evidence>
<dbReference type="EMBL" id="SOAU01000001">
    <property type="protein sequence ID" value="TDT17427.1"/>
    <property type="molecule type" value="Genomic_DNA"/>
</dbReference>
<feature type="transmembrane region" description="Helical" evidence="8">
    <location>
        <begin position="225"/>
        <end position="249"/>
    </location>
</feature>
<feature type="transmembrane region" description="Helical" evidence="8">
    <location>
        <begin position="340"/>
        <end position="362"/>
    </location>
</feature>
<keyword evidence="10" id="KW-1185">Reference proteome</keyword>
<comment type="caution">
    <text evidence="9">The sequence shown here is derived from an EMBL/GenBank/DDBJ whole genome shotgun (WGS) entry which is preliminary data.</text>
</comment>
<dbReference type="GO" id="GO:0005886">
    <property type="term" value="C:plasma membrane"/>
    <property type="evidence" value="ECO:0007669"/>
    <property type="project" value="UniProtKB-SubCell"/>
</dbReference>
<proteinExistence type="predicted"/>
<keyword evidence="4" id="KW-0133">Cell shape</keyword>
<name>A0A4R7I1I7_9ACTN</name>
<dbReference type="Proteomes" id="UP000294558">
    <property type="component" value="Unassembled WGS sequence"/>
</dbReference>
<feature type="transmembrane region" description="Helical" evidence="8">
    <location>
        <begin position="261"/>
        <end position="284"/>
    </location>
</feature>
<dbReference type="PANTHER" id="PTHR30250:SF11">
    <property type="entry name" value="O-ANTIGEN TRANSPORTER-RELATED"/>
    <property type="match status" value="1"/>
</dbReference>
<dbReference type="GO" id="GO:0008360">
    <property type="term" value="P:regulation of cell shape"/>
    <property type="evidence" value="ECO:0007669"/>
    <property type="project" value="UniProtKB-KW"/>
</dbReference>
<keyword evidence="7 8" id="KW-0472">Membrane</keyword>
<evidence type="ECO:0000313" key="9">
    <source>
        <dbReference type="EMBL" id="TDT17427.1"/>
    </source>
</evidence>
<keyword evidence="2" id="KW-1003">Cell membrane</keyword>
<evidence type="ECO:0000256" key="7">
    <source>
        <dbReference type="ARBA" id="ARBA00023136"/>
    </source>
</evidence>
<reference evidence="9 10" key="1">
    <citation type="submission" date="2019-03" db="EMBL/GenBank/DDBJ databases">
        <title>Sequencing the genomes of 1000 actinobacteria strains.</title>
        <authorList>
            <person name="Klenk H.-P."/>
        </authorList>
    </citation>
    <scope>NUCLEOTIDE SEQUENCE [LARGE SCALE GENOMIC DNA]</scope>
    <source>
        <strain evidence="9 10">DSM 18936</strain>
    </source>
</reference>
<accession>A0A4R7I1I7</accession>
<dbReference type="RefSeq" id="WP_133869719.1">
    <property type="nucleotide sequence ID" value="NZ_SOAU01000001.1"/>
</dbReference>
<dbReference type="AlphaFoldDB" id="A0A4R7I1I7"/>
<keyword evidence="3 8" id="KW-0812">Transmembrane</keyword>
<feature type="transmembrane region" description="Helical" evidence="8">
    <location>
        <begin position="126"/>
        <end position="145"/>
    </location>
</feature>
<evidence type="ECO:0000256" key="1">
    <source>
        <dbReference type="ARBA" id="ARBA00004651"/>
    </source>
</evidence>
<gene>
    <name evidence="9" type="ORF">BDK89_3036</name>
</gene>
<evidence type="ECO:0000256" key="2">
    <source>
        <dbReference type="ARBA" id="ARBA00022475"/>
    </source>
</evidence>
<dbReference type="GO" id="GO:0009252">
    <property type="term" value="P:peptidoglycan biosynthetic process"/>
    <property type="evidence" value="ECO:0007669"/>
    <property type="project" value="UniProtKB-KW"/>
</dbReference>
<dbReference type="InterPro" id="IPR050833">
    <property type="entry name" value="Poly_Biosynth_Transport"/>
</dbReference>
<comment type="subcellular location">
    <subcellularLocation>
        <location evidence="1">Cell membrane</location>
        <topology evidence="1">Multi-pass membrane protein</topology>
    </subcellularLocation>
</comment>
<feature type="transmembrane region" description="Helical" evidence="8">
    <location>
        <begin position="49"/>
        <end position="70"/>
    </location>
</feature>
<feature type="transmembrane region" description="Helical" evidence="8">
    <location>
        <begin position="369"/>
        <end position="387"/>
    </location>
</feature>
<dbReference type="PANTHER" id="PTHR30250">
    <property type="entry name" value="PST FAMILY PREDICTED COLANIC ACID TRANSPORTER"/>
    <property type="match status" value="1"/>
</dbReference>
<feature type="transmembrane region" description="Helical" evidence="8">
    <location>
        <begin position="187"/>
        <end position="204"/>
    </location>
</feature>
<feature type="transmembrane region" description="Helical" evidence="8">
    <location>
        <begin position="91"/>
        <end position="114"/>
    </location>
</feature>
<evidence type="ECO:0000256" key="4">
    <source>
        <dbReference type="ARBA" id="ARBA00022960"/>
    </source>
</evidence>
<organism evidence="9 10">
    <name type="scientific">Ilumatobacter fluminis</name>
    <dbReference type="NCBI Taxonomy" id="467091"/>
    <lineage>
        <taxon>Bacteria</taxon>
        <taxon>Bacillati</taxon>
        <taxon>Actinomycetota</taxon>
        <taxon>Acidimicrobiia</taxon>
        <taxon>Acidimicrobiales</taxon>
        <taxon>Ilumatobacteraceae</taxon>
        <taxon>Ilumatobacter</taxon>
    </lineage>
</organism>
<dbReference type="InterPro" id="IPR004268">
    <property type="entry name" value="MurJ"/>
</dbReference>
<feature type="transmembrane region" description="Helical" evidence="8">
    <location>
        <begin position="157"/>
        <end position="181"/>
    </location>
</feature>
<feature type="transmembrane region" description="Helical" evidence="8">
    <location>
        <begin position="305"/>
        <end position="328"/>
    </location>
</feature>
<feature type="transmembrane region" description="Helical" evidence="8">
    <location>
        <begin position="21"/>
        <end position="43"/>
    </location>
</feature>
<keyword evidence="6 8" id="KW-1133">Transmembrane helix</keyword>
<protein>
    <submittedName>
        <fullName evidence="9">O-antigen/teichoic acid export membrane protein</fullName>
    </submittedName>
</protein>
<feature type="transmembrane region" description="Helical" evidence="8">
    <location>
        <begin position="393"/>
        <end position="415"/>
    </location>
</feature>
<evidence type="ECO:0000256" key="6">
    <source>
        <dbReference type="ARBA" id="ARBA00022989"/>
    </source>
</evidence>
<dbReference type="OrthoDB" id="5241534at2"/>
<evidence type="ECO:0000256" key="5">
    <source>
        <dbReference type="ARBA" id="ARBA00022984"/>
    </source>
</evidence>
<evidence type="ECO:0000256" key="8">
    <source>
        <dbReference type="SAM" id="Phobius"/>
    </source>
</evidence>
<dbReference type="Pfam" id="PF03023">
    <property type="entry name" value="MurJ"/>
    <property type="match status" value="1"/>
</dbReference>
<sequence>MSSSASPALRRVPLPEGTLPVGLSLLVAGIATYAFFIVGEQALGSEEAFAPIVSLWFATFSLAPGFFLPLEQEMGRALSHRKARAEGGLPVVKRLVTLGAIIVGLVLVAILFASPIITSEYFDGDWWMFAALATAFVAYAPAHLARGICAGTGRFTSYAIVISSDGIVRIVACVALAAIGITAAGPYGFAVALAPLVPVTYVGLRGQLRTKPGPPAEWQEVSQNLGWLLVGTVCAAALLNAGPVTATLLAGPNEQGLVARFGYGVLLARIPLFLFQAVQAALLPRLSRLAAKGEFAEFRDGLRKLMYLVAAVGVVGTAGAFIIGPFVIETVYDTELSGRTLAMLALSSAIYMAGLATAQAVIALQGHKWVALGWSVGVVMFVLGTWLSSDLLFRRIEIGLVISSASALAIFAFALRQKLSSGATPTSDSVMDAITDMPVEG</sequence>